<keyword evidence="2 5" id="KW-0418">Kinase</keyword>
<comment type="caution">
    <text evidence="5">The sequence shown here is derived from an EMBL/GenBank/DDBJ whole genome shotgun (WGS) entry which is preliminary data.</text>
</comment>
<dbReference type="NCBIfam" id="TIGR01379">
    <property type="entry name" value="thiL"/>
    <property type="match status" value="1"/>
</dbReference>
<organism evidence="5 6">
    <name type="scientific">Limibacillus halophilus</name>
    <dbReference type="NCBI Taxonomy" id="1579333"/>
    <lineage>
        <taxon>Bacteria</taxon>
        <taxon>Pseudomonadati</taxon>
        <taxon>Pseudomonadota</taxon>
        <taxon>Alphaproteobacteria</taxon>
        <taxon>Rhodospirillales</taxon>
        <taxon>Rhodovibrionaceae</taxon>
        <taxon>Limibacillus</taxon>
    </lineage>
</organism>
<dbReference type="InterPro" id="IPR016188">
    <property type="entry name" value="PurM-like_N"/>
</dbReference>
<keyword evidence="2" id="KW-0067">ATP-binding</keyword>
<feature type="binding site" evidence="2">
    <location>
        <position position="76"/>
    </location>
    <ligand>
        <name>Mg(2+)</name>
        <dbReference type="ChEBI" id="CHEBI:18420"/>
        <label>2</label>
    </ligand>
</feature>
<dbReference type="Proteomes" id="UP000581135">
    <property type="component" value="Unassembled WGS sequence"/>
</dbReference>
<dbReference type="GO" id="GO:0000287">
    <property type="term" value="F:magnesium ion binding"/>
    <property type="evidence" value="ECO:0007669"/>
    <property type="project" value="UniProtKB-UniRule"/>
</dbReference>
<gene>
    <name evidence="2" type="primary">thiL</name>
    <name evidence="5" type="ORF">FHR98_002034</name>
</gene>
<dbReference type="InterPro" id="IPR010918">
    <property type="entry name" value="PurM-like_C_dom"/>
</dbReference>
<feature type="binding site" evidence="2">
    <location>
        <position position="218"/>
    </location>
    <ligand>
        <name>ATP</name>
        <dbReference type="ChEBI" id="CHEBI:30616"/>
    </ligand>
</feature>
<feature type="binding site" evidence="2">
    <location>
        <position position="55"/>
    </location>
    <ligand>
        <name>substrate</name>
    </ligand>
</feature>
<feature type="binding site" evidence="2">
    <location>
        <position position="48"/>
    </location>
    <ligand>
        <name>Mg(2+)</name>
        <dbReference type="ChEBI" id="CHEBI:18420"/>
        <label>2</label>
    </ligand>
</feature>
<dbReference type="EMBL" id="JACHXA010000005">
    <property type="protein sequence ID" value="MBB3065738.1"/>
    <property type="molecule type" value="Genomic_DNA"/>
</dbReference>
<feature type="binding site" evidence="2">
    <location>
        <position position="76"/>
    </location>
    <ligand>
        <name>Mg(2+)</name>
        <dbReference type="ChEBI" id="CHEBI:18420"/>
        <label>3</label>
    </ligand>
</feature>
<feature type="binding site" evidence="2">
    <location>
        <position position="31"/>
    </location>
    <ligand>
        <name>Mg(2+)</name>
        <dbReference type="ChEBI" id="CHEBI:18420"/>
        <label>3</label>
    </ligand>
</feature>
<evidence type="ECO:0000313" key="6">
    <source>
        <dbReference type="Proteomes" id="UP000581135"/>
    </source>
</evidence>
<name>A0A839STS6_9PROT</name>
<keyword evidence="2" id="KW-0460">Magnesium</keyword>
<dbReference type="GO" id="GO:0009229">
    <property type="term" value="P:thiamine diphosphate biosynthetic process"/>
    <property type="evidence" value="ECO:0007669"/>
    <property type="project" value="UniProtKB-UniRule"/>
</dbReference>
<keyword evidence="2" id="KW-0547">Nucleotide-binding</keyword>
<dbReference type="Pfam" id="PF00586">
    <property type="entry name" value="AIRS"/>
    <property type="match status" value="1"/>
</dbReference>
<evidence type="ECO:0000313" key="5">
    <source>
        <dbReference type="EMBL" id="MBB3065738.1"/>
    </source>
</evidence>
<keyword evidence="1 2" id="KW-0784">Thiamine biosynthesis</keyword>
<dbReference type="InterPro" id="IPR036921">
    <property type="entry name" value="PurM-like_N_sf"/>
</dbReference>
<evidence type="ECO:0000256" key="1">
    <source>
        <dbReference type="ARBA" id="ARBA00022977"/>
    </source>
</evidence>
<sequence length="328" mass="34702">MNEVTGEFDMIARLFAPLTDGRPGTFDLRNDAATFVASPGHETVITLDTLCEGIHFFGDDDPAGVARKLLRVNLSDLAAMGARPFGYLLSLARGKSQDDPWLEAFAAGLKEDQKLFGVTLLGGDTTRTEKGLVLSLTALGEVPMGKALPRSGAQPGDSVVVSGTLGDAALGLCILQGKNFGLDAANRAHLVDRYHLPQPRLQLGHRLVGVAHACLDVSDGLLGDLEHIAQASEVTIQLDASALPLSAAARSVLNADAQLLSNVVGGGDDYELVFTVPASARPELARIEGESGIPLTVIGDVLPGPARVEVLDSERQVLQFERRGWTHF</sequence>
<reference evidence="5 6" key="1">
    <citation type="submission" date="2020-08" db="EMBL/GenBank/DDBJ databases">
        <title>Genomic Encyclopedia of Type Strains, Phase III (KMG-III): the genomes of soil and plant-associated and newly described type strains.</title>
        <authorList>
            <person name="Whitman W."/>
        </authorList>
    </citation>
    <scope>NUCLEOTIDE SEQUENCE [LARGE SCALE GENOMIC DNA]</scope>
    <source>
        <strain evidence="5 6">CECT 8803</strain>
    </source>
</reference>
<evidence type="ECO:0000256" key="2">
    <source>
        <dbReference type="HAMAP-Rule" id="MF_02128"/>
    </source>
</evidence>
<dbReference type="Gene3D" id="3.90.650.10">
    <property type="entry name" value="PurM-like C-terminal domain"/>
    <property type="match status" value="1"/>
</dbReference>
<feature type="binding site" evidence="2">
    <location>
        <position position="325"/>
    </location>
    <ligand>
        <name>substrate</name>
    </ligand>
</feature>
<keyword evidence="2 5" id="KW-0808">Transferase</keyword>
<feature type="binding site" evidence="2">
    <location>
        <position position="268"/>
    </location>
    <ligand>
        <name>substrate</name>
    </ligand>
</feature>
<feature type="binding site" evidence="2">
    <location>
        <position position="219"/>
    </location>
    <ligand>
        <name>Mg(2+)</name>
        <dbReference type="ChEBI" id="CHEBI:18420"/>
        <label>5</label>
    </ligand>
</feature>
<dbReference type="HAMAP" id="MF_02128">
    <property type="entry name" value="TMP_kinase"/>
    <property type="match status" value="1"/>
</dbReference>
<comment type="miscellaneous">
    <text evidence="2">Reaction mechanism of ThiL seems to utilize a direct, inline transfer of the gamma-phosphate of ATP to TMP rather than a phosphorylated enzyme intermediate.</text>
</comment>
<comment type="catalytic activity">
    <reaction evidence="2">
        <text>thiamine phosphate + ATP = thiamine diphosphate + ADP</text>
        <dbReference type="Rhea" id="RHEA:15913"/>
        <dbReference type="ChEBI" id="CHEBI:30616"/>
        <dbReference type="ChEBI" id="CHEBI:37575"/>
        <dbReference type="ChEBI" id="CHEBI:58937"/>
        <dbReference type="ChEBI" id="CHEBI:456216"/>
        <dbReference type="EC" id="2.7.4.16"/>
    </reaction>
</comment>
<dbReference type="PANTHER" id="PTHR30270:SF0">
    <property type="entry name" value="THIAMINE-MONOPHOSPHATE KINASE"/>
    <property type="match status" value="1"/>
</dbReference>
<feature type="binding site" evidence="2">
    <location>
        <position position="48"/>
    </location>
    <ligand>
        <name>Mg(2+)</name>
        <dbReference type="ChEBI" id="CHEBI:18420"/>
        <label>1</label>
    </ligand>
</feature>
<feature type="binding site" evidence="2">
    <location>
        <begin position="123"/>
        <end position="124"/>
    </location>
    <ligand>
        <name>ATP</name>
        <dbReference type="ChEBI" id="CHEBI:30616"/>
    </ligand>
</feature>
<feature type="binding site" evidence="2">
    <location>
        <position position="216"/>
    </location>
    <ligand>
        <name>Mg(2+)</name>
        <dbReference type="ChEBI" id="CHEBI:18420"/>
        <label>3</label>
    </ligand>
</feature>
<dbReference type="Gene3D" id="3.30.1330.10">
    <property type="entry name" value="PurM-like, N-terminal domain"/>
    <property type="match status" value="1"/>
</dbReference>
<dbReference type="PANTHER" id="PTHR30270">
    <property type="entry name" value="THIAMINE-MONOPHOSPHATE KINASE"/>
    <property type="match status" value="1"/>
</dbReference>
<dbReference type="Pfam" id="PF02769">
    <property type="entry name" value="AIRS_C"/>
    <property type="match status" value="1"/>
</dbReference>
<dbReference type="SUPFAM" id="SSF55326">
    <property type="entry name" value="PurM N-terminal domain-like"/>
    <property type="match status" value="1"/>
</dbReference>
<dbReference type="InterPro" id="IPR036676">
    <property type="entry name" value="PurM-like_C_sf"/>
</dbReference>
<feature type="domain" description="PurM-like C-terminal" evidence="4">
    <location>
        <begin position="154"/>
        <end position="305"/>
    </location>
</feature>
<feature type="binding site" evidence="2">
    <location>
        <position position="124"/>
    </location>
    <ligand>
        <name>Mg(2+)</name>
        <dbReference type="ChEBI" id="CHEBI:18420"/>
        <label>1</label>
    </ligand>
</feature>
<comment type="pathway">
    <text evidence="2">Cofactor biosynthesis; thiamine diphosphate biosynthesis; thiamine diphosphate from thiamine phosphate: step 1/1.</text>
</comment>
<feature type="binding site" evidence="2">
    <location>
        <position position="76"/>
    </location>
    <ligand>
        <name>Mg(2+)</name>
        <dbReference type="ChEBI" id="CHEBI:18420"/>
        <label>4</label>
    </ligand>
</feature>
<dbReference type="GO" id="GO:0009228">
    <property type="term" value="P:thiamine biosynthetic process"/>
    <property type="evidence" value="ECO:0007669"/>
    <property type="project" value="UniProtKB-KW"/>
</dbReference>
<evidence type="ECO:0000259" key="4">
    <source>
        <dbReference type="Pfam" id="PF02769"/>
    </source>
</evidence>
<dbReference type="UniPathway" id="UPA00060">
    <property type="reaction ID" value="UER00142"/>
</dbReference>
<feature type="binding site" evidence="2">
    <location>
        <position position="150"/>
    </location>
    <ligand>
        <name>ATP</name>
        <dbReference type="ChEBI" id="CHEBI:30616"/>
    </ligand>
</feature>
<comment type="similarity">
    <text evidence="2">Belongs to the thiamine-monophosphate kinase family.</text>
</comment>
<evidence type="ECO:0000259" key="3">
    <source>
        <dbReference type="Pfam" id="PF00586"/>
    </source>
</evidence>
<dbReference type="SUPFAM" id="SSF56042">
    <property type="entry name" value="PurM C-terminal domain-like"/>
    <property type="match status" value="1"/>
</dbReference>
<dbReference type="RefSeq" id="WP_221205837.1">
    <property type="nucleotide sequence ID" value="NZ_JACHXA010000005.1"/>
</dbReference>
<dbReference type="GO" id="GO:0009030">
    <property type="term" value="F:thiamine-phosphate kinase activity"/>
    <property type="evidence" value="ECO:0007669"/>
    <property type="project" value="UniProtKB-UniRule"/>
</dbReference>
<feature type="binding site" evidence="2">
    <location>
        <position position="31"/>
    </location>
    <ligand>
        <name>Mg(2+)</name>
        <dbReference type="ChEBI" id="CHEBI:18420"/>
        <label>4</label>
    </ligand>
</feature>
<protein>
    <recommendedName>
        <fullName evidence="2">Thiamine-monophosphate kinase</fullName>
        <shortName evidence="2">TMP kinase</shortName>
        <shortName evidence="2">Thiamine-phosphate kinase</shortName>
        <ecNumber evidence="2">2.7.4.16</ecNumber>
    </recommendedName>
</protein>
<accession>A0A839STS6</accession>
<dbReference type="CDD" id="cd02194">
    <property type="entry name" value="ThiL"/>
    <property type="match status" value="1"/>
</dbReference>
<feature type="binding site" evidence="2">
    <location>
        <position position="46"/>
    </location>
    <ligand>
        <name>Mg(2+)</name>
        <dbReference type="ChEBI" id="CHEBI:18420"/>
        <label>4</label>
    </ligand>
</feature>
<dbReference type="AlphaFoldDB" id="A0A839STS6"/>
<comment type="function">
    <text evidence="2">Catalyzes the ATP-dependent phosphorylation of thiamine-monophosphate (TMP) to form thiamine-pyrophosphate (TPP), the active form of vitamin B1.</text>
</comment>
<keyword evidence="6" id="KW-1185">Reference proteome</keyword>
<feature type="domain" description="PurM-like N-terminal" evidence="3">
    <location>
        <begin position="30"/>
        <end position="142"/>
    </location>
</feature>
<dbReference type="GO" id="GO:0005524">
    <property type="term" value="F:ATP binding"/>
    <property type="evidence" value="ECO:0007669"/>
    <property type="project" value="UniProtKB-UniRule"/>
</dbReference>
<proteinExistence type="inferred from homology"/>
<keyword evidence="2" id="KW-0479">Metal-binding</keyword>
<dbReference type="PIRSF" id="PIRSF005303">
    <property type="entry name" value="Thiam_monoph_kin"/>
    <property type="match status" value="1"/>
</dbReference>
<dbReference type="InterPro" id="IPR006283">
    <property type="entry name" value="ThiL-like"/>
</dbReference>
<dbReference type="EC" id="2.7.4.16" evidence="2"/>
<comment type="caution">
    <text evidence="2">Lacks conserved residue(s) required for the propagation of feature annotation.</text>
</comment>